<dbReference type="AlphaFoldDB" id="A0A066Z3Q6"/>
<dbReference type="InterPro" id="IPR013324">
    <property type="entry name" value="RNA_pol_sigma_r3/r4-like"/>
</dbReference>
<dbReference type="PATRIC" id="fig|1348663.4.peg.184"/>
<dbReference type="Pfam" id="PF04542">
    <property type="entry name" value="Sigma70_r2"/>
    <property type="match status" value="1"/>
</dbReference>
<dbReference type="SUPFAM" id="SSF54427">
    <property type="entry name" value="NTF2-like"/>
    <property type="match status" value="1"/>
</dbReference>
<feature type="domain" description="RNA polymerase sigma-70 region 2" evidence="9">
    <location>
        <begin position="10"/>
        <end position="76"/>
    </location>
</feature>
<feature type="compositionally biased region" description="Basic and acidic residues" evidence="8">
    <location>
        <begin position="308"/>
        <end position="319"/>
    </location>
</feature>
<dbReference type="GO" id="GO:0006950">
    <property type="term" value="P:response to stress"/>
    <property type="evidence" value="ECO:0007669"/>
    <property type="project" value="UniProtKB-ARBA"/>
</dbReference>
<keyword evidence="5 7" id="KW-0238">DNA-binding</keyword>
<dbReference type="InterPro" id="IPR037401">
    <property type="entry name" value="SnoaL-like"/>
</dbReference>
<evidence type="ECO:0000313" key="12">
    <source>
        <dbReference type="EMBL" id="KDN88127.1"/>
    </source>
</evidence>
<dbReference type="NCBIfam" id="TIGR02937">
    <property type="entry name" value="sigma70-ECF"/>
    <property type="match status" value="1"/>
</dbReference>
<dbReference type="PANTHER" id="PTHR43133">
    <property type="entry name" value="RNA POLYMERASE ECF-TYPE SIGMA FACTO"/>
    <property type="match status" value="1"/>
</dbReference>
<dbReference type="SUPFAM" id="SSF88946">
    <property type="entry name" value="Sigma2 domain of RNA polymerase sigma factors"/>
    <property type="match status" value="1"/>
</dbReference>
<dbReference type="InterPro" id="IPR000838">
    <property type="entry name" value="RNA_pol_sigma70_ECF_CS"/>
</dbReference>
<evidence type="ECO:0000256" key="2">
    <source>
        <dbReference type="ARBA" id="ARBA00011344"/>
    </source>
</evidence>
<keyword evidence="13" id="KW-1185">Reference proteome</keyword>
<comment type="subunit">
    <text evidence="2">Interacts transiently with the RNA polymerase catalytic core formed by RpoA, RpoB, RpoC and RpoZ (2 alpha, 1 beta, 1 beta' and 1 omega subunit) to form the RNA polymerase holoenzyme that can initiate transcription.</text>
</comment>
<dbReference type="CDD" id="cd06171">
    <property type="entry name" value="Sigma70_r4"/>
    <property type="match status" value="1"/>
</dbReference>
<evidence type="ECO:0000313" key="13">
    <source>
        <dbReference type="Proteomes" id="UP000027178"/>
    </source>
</evidence>
<comment type="similarity">
    <text evidence="1 7">Belongs to the sigma-70 factor family. ECF subfamily.</text>
</comment>
<evidence type="ECO:0000256" key="8">
    <source>
        <dbReference type="SAM" id="MobiDB-lite"/>
    </source>
</evidence>
<dbReference type="Gene3D" id="1.10.10.10">
    <property type="entry name" value="Winged helix-like DNA-binding domain superfamily/Winged helix DNA-binding domain"/>
    <property type="match status" value="1"/>
</dbReference>
<dbReference type="HOGENOM" id="CLU_043648_0_0_11"/>
<feature type="region of interest" description="Disordered" evidence="8">
    <location>
        <begin position="308"/>
        <end position="345"/>
    </location>
</feature>
<reference evidence="12 13" key="1">
    <citation type="submission" date="2014-05" db="EMBL/GenBank/DDBJ databases">
        <title>Draft Genome Sequence of Kitasatospora cheerisanensis KCTC 2395.</title>
        <authorList>
            <person name="Nam D.H."/>
        </authorList>
    </citation>
    <scope>NUCLEOTIDE SEQUENCE [LARGE SCALE GENOMIC DNA]</scope>
    <source>
        <strain evidence="12 13">KCTC 2395</strain>
    </source>
</reference>
<feature type="domain" description="RNA polymerase sigma factor 70 region 4 type 2" evidence="10">
    <location>
        <begin position="123"/>
        <end position="171"/>
    </location>
</feature>
<gene>
    <name evidence="12" type="ORF">KCH_02040</name>
</gene>
<evidence type="ECO:0000256" key="7">
    <source>
        <dbReference type="RuleBase" id="RU000716"/>
    </source>
</evidence>
<keyword evidence="4 7" id="KW-0731">Sigma factor</keyword>
<feature type="domain" description="SnoaL-like" evidence="11">
    <location>
        <begin position="193"/>
        <end position="288"/>
    </location>
</feature>
<dbReference type="PANTHER" id="PTHR43133:SF65">
    <property type="entry name" value="ECF RNA POLYMERASE SIGMA FACTOR SIGG"/>
    <property type="match status" value="1"/>
</dbReference>
<dbReference type="Gene3D" id="3.10.450.50">
    <property type="match status" value="1"/>
</dbReference>
<proteinExistence type="inferred from homology"/>
<dbReference type="Proteomes" id="UP000027178">
    <property type="component" value="Unassembled WGS sequence"/>
</dbReference>
<evidence type="ECO:0000256" key="6">
    <source>
        <dbReference type="ARBA" id="ARBA00023163"/>
    </source>
</evidence>
<dbReference type="InterPro" id="IPR032710">
    <property type="entry name" value="NTF2-like_dom_sf"/>
</dbReference>
<keyword evidence="3 7" id="KW-0805">Transcription regulation</keyword>
<evidence type="ECO:0000256" key="1">
    <source>
        <dbReference type="ARBA" id="ARBA00010641"/>
    </source>
</evidence>
<evidence type="ECO:0000259" key="9">
    <source>
        <dbReference type="Pfam" id="PF04542"/>
    </source>
</evidence>
<dbReference type="InterPro" id="IPR013249">
    <property type="entry name" value="RNA_pol_sigma70_r4_t2"/>
</dbReference>
<evidence type="ECO:0000256" key="3">
    <source>
        <dbReference type="ARBA" id="ARBA00023015"/>
    </source>
</evidence>
<dbReference type="eggNOG" id="COG1595">
    <property type="taxonomic scope" value="Bacteria"/>
</dbReference>
<dbReference type="InterPro" id="IPR014284">
    <property type="entry name" value="RNA_pol_sigma-70_dom"/>
</dbReference>
<dbReference type="GO" id="GO:0016987">
    <property type="term" value="F:sigma factor activity"/>
    <property type="evidence" value="ECO:0007669"/>
    <property type="project" value="UniProtKB-KW"/>
</dbReference>
<dbReference type="NCBIfam" id="TIGR02960">
    <property type="entry name" value="SigX5"/>
    <property type="match status" value="1"/>
</dbReference>
<dbReference type="GO" id="GO:0006352">
    <property type="term" value="P:DNA-templated transcription initiation"/>
    <property type="evidence" value="ECO:0007669"/>
    <property type="project" value="InterPro"/>
</dbReference>
<dbReference type="Pfam" id="PF08281">
    <property type="entry name" value="Sigma70_r4_2"/>
    <property type="match status" value="1"/>
</dbReference>
<dbReference type="InterPro" id="IPR013325">
    <property type="entry name" value="RNA_pol_sigma_r2"/>
</dbReference>
<sequence length="345" mass="38210">MRHHRRVELDAHRGELTAYCYRMTGSYQDAEDLVQETLLRAWKARERYDPARSAVRTWLYRIATNACLTALEGRARRPLPSGLGAPCDDPGAPLAPAPEVPWLQPFPDGRHDHDTRAELRLAWVAAVQLLPARQRAVLILREVLGFTAAEVAEQLDTTAAAVNSALQRARSTVAGVAPGAVREPEDPGQRAAVDRYLAAFEAADVPALVGLLAEDAVLEMPPLALWFRGTDAYRRFMARIFRQRGADWRTRPARANGQPAFAAYAFDGAAHRLHSLQVLELAGGFVVRNTVFTDPATLRTFELPETIRDFPRGGDESGPRRRYVPVRAAGTAPRPRTDRGRTDAR</sequence>
<comment type="caution">
    <text evidence="12">The sequence shown here is derived from an EMBL/GenBank/DDBJ whole genome shotgun (WGS) entry which is preliminary data.</text>
</comment>
<dbReference type="Pfam" id="PF12680">
    <property type="entry name" value="SnoaL_2"/>
    <property type="match status" value="1"/>
</dbReference>
<dbReference type="Gene3D" id="1.10.1740.10">
    <property type="match status" value="1"/>
</dbReference>
<accession>A0A066Z3Q6</accession>
<dbReference type="InterPro" id="IPR007627">
    <property type="entry name" value="RNA_pol_sigma70_r2"/>
</dbReference>
<evidence type="ECO:0000256" key="5">
    <source>
        <dbReference type="ARBA" id="ARBA00023125"/>
    </source>
</evidence>
<dbReference type="SUPFAM" id="SSF88659">
    <property type="entry name" value="Sigma3 and sigma4 domains of RNA polymerase sigma factors"/>
    <property type="match status" value="1"/>
</dbReference>
<dbReference type="InterPro" id="IPR039425">
    <property type="entry name" value="RNA_pol_sigma-70-like"/>
</dbReference>
<dbReference type="InterPro" id="IPR014305">
    <property type="entry name" value="RNA_pol_sigma-G_actinobac"/>
</dbReference>
<evidence type="ECO:0000256" key="4">
    <source>
        <dbReference type="ARBA" id="ARBA00023082"/>
    </source>
</evidence>
<evidence type="ECO:0000259" key="11">
    <source>
        <dbReference type="Pfam" id="PF12680"/>
    </source>
</evidence>
<dbReference type="EMBL" id="JNBY01000007">
    <property type="protein sequence ID" value="KDN88127.1"/>
    <property type="molecule type" value="Genomic_DNA"/>
</dbReference>
<keyword evidence="6 7" id="KW-0804">Transcription</keyword>
<feature type="compositionally biased region" description="Basic and acidic residues" evidence="8">
    <location>
        <begin position="335"/>
        <end position="345"/>
    </location>
</feature>
<organism evidence="12 13">
    <name type="scientific">Kitasatospora cheerisanensis KCTC 2395</name>
    <dbReference type="NCBI Taxonomy" id="1348663"/>
    <lineage>
        <taxon>Bacteria</taxon>
        <taxon>Bacillati</taxon>
        <taxon>Actinomycetota</taxon>
        <taxon>Actinomycetes</taxon>
        <taxon>Kitasatosporales</taxon>
        <taxon>Streptomycetaceae</taxon>
        <taxon>Kitasatospora</taxon>
    </lineage>
</organism>
<dbReference type="InterPro" id="IPR036388">
    <property type="entry name" value="WH-like_DNA-bd_sf"/>
</dbReference>
<evidence type="ECO:0000259" key="10">
    <source>
        <dbReference type="Pfam" id="PF08281"/>
    </source>
</evidence>
<dbReference type="NCBIfam" id="NF006089">
    <property type="entry name" value="PRK08241.1"/>
    <property type="match status" value="1"/>
</dbReference>
<name>A0A066Z3Q6_9ACTN</name>
<protein>
    <recommendedName>
        <fullName evidence="7">RNA polymerase sigma factor</fullName>
    </recommendedName>
</protein>
<dbReference type="GO" id="GO:0003677">
    <property type="term" value="F:DNA binding"/>
    <property type="evidence" value="ECO:0007669"/>
    <property type="project" value="UniProtKB-KW"/>
</dbReference>
<dbReference type="PROSITE" id="PS01063">
    <property type="entry name" value="SIGMA70_ECF"/>
    <property type="match status" value="1"/>
</dbReference>